<organism evidence="2 3">
    <name type="scientific">Albimonas pacifica</name>
    <dbReference type="NCBI Taxonomy" id="1114924"/>
    <lineage>
        <taxon>Bacteria</taxon>
        <taxon>Pseudomonadati</taxon>
        <taxon>Pseudomonadota</taxon>
        <taxon>Alphaproteobacteria</taxon>
        <taxon>Rhodobacterales</taxon>
        <taxon>Paracoccaceae</taxon>
        <taxon>Albimonas</taxon>
    </lineage>
</organism>
<dbReference type="PROSITE" id="PS51318">
    <property type="entry name" value="TAT"/>
    <property type="match status" value="1"/>
</dbReference>
<accession>A0A1I3G963</accession>
<name>A0A1I3G963_9RHOB</name>
<evidence type="ECO:0000313" key="2">
    <source>
        <dbReference type="EMBL" id="SFI19993.1"/>
    </source>
</evidence>
<dbReference type="InterPro" id="IPR025737">
    <property type="entry name" value="FApF"/>
</dbReference>
<gene>
    <name evidence="2" type="ORF">SAMN05216258_10532</name>
</gene>
<keyword evidence="1" id="KW-0732">Signal</keyword>
<dbReference type="AlphaFoldDB" id="A0A1I3G963"/>
<dbReference type="EMBL" id="FOQH01000005">
    <property type="protein sequence ID" value="SFI19993.1"/>
    <property type="molecule type" value="Genomic_DNA"/>
</dbReference>
<dbReference type="InterPro" id="IPR006311">
    <property type="entry name" value="TAT_signal"/>
</dbReference>
<feature type="signal peptide" evidence="1">
    <location>
        <begin position="1"/>
        <end position="30"/>
    </location>
</feature>
<proteinExistence type="predicted"/>
<protein>
    <submittedName>
        <fullName evidence="2">Uncharacterized conserved protein</fullName>
    </submittedName>
</protein>
<feature type="chain" id="PRO_5011635678" evidence="1">
    <location>
        <begin position="31"/>
        <end position="323"/>
    </location>
</feature>
<dbReference type="Proteomes" id="UP000199377">
    <property type="component" value="Unassembled WGS sequence"/>
</dbReference>
<keyword evidence="3" id="KW-1185">Reference proteome</keyword>
<evidence type="ECO:0000313" key="3">
    <source>
        <dbReference type="Proteomes" id="UP000199377"/>
    </source>
</evidence>
<dbReference type="Pfam" id="PF13557">
    <property type="entry name" value="Phenol_MetA_deg"/>
    <property type="match status" value="1"/>
</dbReference>
<dbReference type="OrthoDB" id="7372889at2"/>
<evidence type="ECO:0000256" key="1">
    <source>
        <dbReference type="SAM" id="SignalP"/>
    </source>
</evidence>
<dbReference type="RefSeq" id="WP_092859887.1">
    <property type="nucleotide sequence ID" value="NZ_FOQH01000005.1"/>
</dbReference>
<reference evidence="2 3" key="1">
    <citation type="submission" date="2016-10" db="EMBL/GenBank/DDBJ databases">
        <authorList>
            <person name="de Groot N.N."/>
        </authorList>
    </citation>
    <scope>NUCLEOTIDE SEQUENCE [LARGE SCALE GENOMIC DNA]</scope>
    <source>
        <strain evidence="2 3">CGMCC 1.11030</strain>
    </source>
</reference>
<sequence length="323" mass="33794">MSTSRRRAPERAGARAAAALAAALAIPALAAGPALGAEGASSHYLPGATGDLLLAVPPSPGLVVANTLWVQSGSVGRAVLGGQARVGLDLDLVLDLAAGAYTFETPVLGATWTVAALVPFGRADLSASAVGPAGGRIDRSGDRFDLSDAAFVPVQLNWNFGEISLELSETIIAPTGGYSRGRAINLGRNYWSFDTAAAITWFDPAAGREISIAPGLMLNTENEATDYRTGAEFHVDFTANQFLSETFALGLRGYWYQQVEGDSGAGARLGDFRSSSLGLGLGFLWSPAAAGGRLSLMGKWMHDVEARNRFDSDYVSFTAAWTF</sequence>
<dbReference type="STRING" id="1114924.SAMN05216258_10532"/>